<evidence type="ECO:0008006" key="3">
    <source>
        <dbReference type="Google" id="ProtNLM"/>
    </source>
</evidence>
<name>A0A1G2M3I8_9BACT</name>
<dbReference type="SUPFAM" id="SSF53448">
    <property type="entry name" value="Nucleotide-diphospho-sugar transferases"/>
    <property type="match status" value="1"/>
</dbReference>
<dbReference type="CDD" id="cd02513">
    <property type="entry name" value="CMP-NeuAc_Synthase"/>
    <property type="match status" value="1"/>
</dbReference>
<comment type="caution">
    <text evidence="1">The sequence shown here is derived from an EMBL/GenBank/DDBJ whole genome shotgun (WGS) entry which is preliminary data.</text>
</comment>
<dbReference type="InterPro" id="IPR050793">
    <property type="entry name" value="CMP-NeuNAc_synthase"/>
</dbReference>
<protein>
    <recommendedName>
        <fullName evidence="3">Acylneuraminate cytidylyltransferase</fullName>
    </recommendedName>
</protein>
<accession>A0A1G2M3I8</accession>
<gene>
    <name evidence="1" type="ORF">A2664_00640</name>
</gene>
<dbReference type="PANTHER" id="PTHR21485:SF3">
    <property type="entry name" value="N-ACYLNEURAMINATE CYTIDYLYLTRANSFERASE"/>
    <property type="match status" value="1"/>
</dbReference>
<dbReference type="EMBL" id="MHRF01000005">
    <property type="protein sequence ID" value="OHA18437.1"/>
    <property type="molecule type" value="Genomic_DNA"/>
</dbReference>
<dbReference type="InterPro" id="IPR029044">
    <property type="entry name" value="Nucleotide-diphossugar_trans"/>
</dbReference>
<dbReference type="InterPro" id="IPR003329">
    <property type="entry name" value="Cytidylyl_trans"/>
</dbReference>
<dbReference type="GO" id="GO:0008781">
    <property type="term" value="F:N-acylneuraminate cytidylyltransferase activity"/>
    <property type="evidence" value="ECO:0007669"/>
    <property type="project" value="TreeGrafter"/>
</dbReference>
<reference evidence="1 2" key="1">
    <citation type="journal article" date="2016" name="Nat. Commun.">
        <title>Thousands of microbial genomes shed light on interconnected biogeochemical processes in an aquifer system.</title>
        <authorList>
            <person name="Anantharaman K."/>
            <person name="Brown C.T."/>
            <person name="Hug L.A."/>
            <person name="Sharon I."/>
            <person name="Castelle C.J."/>
            <person name="Probst A.J."/>
            <person name="Thomas B.C."/>
            <person name="Singh A."/>
            <person name="Wilkins M.J."/>
            <person name="Karaoz U."/>
            <person name="Brodie E.L."/>
            <person name="Williams K.H."/>
            <person name="Hubbard S.S."/>
            <person name="Banfield J.F."/>
        </authorList>
    </citation>
    <scope>NUCLEOTIDE SEQUENCE [LARGE SCALE GENOMIC DNA]</scope>
</reference>
<sequence>MMQNKKIVSLVPLRGGSKSIPYKNIKLLAGKPLCYWVLKAATDSKYIDEVWVSTEDSKIKKTVEALDLGVKIIDRPQEFAQDTSSTESVMLHFMEHADFDILNLIQATSPFTTSADLDSAIELFFEKKNDSLLTGVLHKKFFWTTDGKPLNYNYLARPRRQEFEGVVNENGAFYLTTREILARNKNRLGGNIGIYLFPENRGIDIDEPKDWEEAERLIKGLHNNPQ</sequence>
<dbReference type="Proteomes" id="UP000178873">
    <property type="component" value="Unassembled WGS sequence"/>
</dbReference>
<dbReference type="STRING" id="1802301.A2664_00640"/>
<organism evidence="1 2">
    <name type="scientific">Candidatus Taylorbacteria bacterium RIFCSPHIGHO2_01_FULL_46_22b</name>
    <dbReference type="NCBI Taxonomy" id="1802301"/>
    <lineage>
        <taxon>Bacteria</taxon>
        <taxon>Candidatus Tayloriibacteriota</taxon>
    </lineage>
</organism>
<dbReference type="Pfam" id="PF02348">
    <property type="entry name" value="CTP_transf_3"/>
    <property type="match status" value="1"/>
</dbReference>
<dbReference type="Gene3D" id="3.90.550.10">
    <property type="entry name" value="Spore Coat Polysaccharide Biosynthesis Protein SpsA, Chain A"/>
    <property type="match status" value="1"/>
</dbReference>
<evidence type="ECO:0000313" key="2">
    <source>
        <dbReference type="Proteomes" id="UP000178873"/>
    </source>
</evidence>
<dbReference type="AlphaFoldDB" id="A0A1G2M3I8"/>
<evidence type="ECO:0000313" key="1">
    <source>
        <dbReference type="EMBL" id="OHA18437.1"/>
    </source>
</evidence>
<dbReference type="PANTHER" id="PTHR21485">
    <property type="entry name" value="HAD SUPERFAMILY MEMBERS CMAS AND KDSC"/>
    <property type="match status" value="1"/>
</dbReference>
<proteinExistence type="predicted"/>